<feature type="compositionally biased region" description="Pro residues" evidence="1">
    <location>
        <begin position="59"/>
        <end position="69"/>
    </location>
</feature>
<protein>
    <submittedName>
        <fullName evidence="3">Uncharacterized protein</fullName>
    </submittedName>
</protein>
<evidence type="ECO:0000313" key="4">
    <source>
        <dbReference type="Proteomes" id="UP000540929"/>
    </source>
</evidence>
<accession>A0A7Z0BBZ1</accession>
<gene>
    <name evidence="3" type="ORF">GGD40_006921</name>
</gene>
<dbReference type="EMBL" id="JACCAS010000002">
    <property type="protein sequence ID" value="NYH27350.1"/>
    <property type="molecule type" value="Genomic_DNA"/>
</dbReference>
<feature type="chain" id="PRO_5031501768" evidence="2">
    <location>
        <begin position="28"/>
        <end position="122"/>
    </location>
</feature>
<keyword evidence="4" id="KW-1185">Reference proteome</keyword>
<dbReference type="RefSeq" id="WP_179746669.1">
    <property type="nucleotide sequence ID" value="NZ_JACCAS010000002.1"/>
</dbReference>
<comment type="caution">
    <text evidence="3">The sequence shown here is derived from an EMBL/GenBank/DDBJ whole genome shotgun (WGS) entry which is preliminary data.</text>
</comment>
<keyword evidence="2" id="KW-0732">Signal</keyword>
<reference evidence="3 4" key="1">
    <citation type="submission" date="2020-07" db="EMBL/GenBank/DDBJ databases">
        <title>Exploring microbial biodiversity for novel pathways involved in the catabolism of aromatic compounds derived from lignin.</title>
        <authorList>
            <person name="Elkins J."/>
        </authorList>
    </citation>
    <scope>NUCLEOTIDE SEQUENCE [LARGE SCALE GENOMIC DNA]</scope>
    <source>
        <strain evidence="3 4">H2C3C</strain>
    </source>
</reference>
<feature type="signal peptide" evidence="2">
    <location>
        <begin position="1"/>
        <end position="27"/>
    </location>
</feature>
<name>A0A7Z0BBZ1_9BURK</name>
<evidence type="ECO:0000313" key="3">
    <source>
        <dbReference type="EMBL" id="NYH27350.1"/>
    </source>
</evidence>
<evidence type="ECO:0000256" key="1">
    <source>
        <dbReference type="SAM" id="MobiDB-lite"/>
    </source>
</evidence>
<organism evidence="3 4">
    <name type="scientific">Paraburkholderia bryophila</name>
    <dbReference type="NCBI Taxonomy" id="420952"/>
    <lineage>
        <taxon>Bacteria</taxon>
        <taxon>Pseudomonadati</taxon>
        <taxon>Pseudomonadota</taxon>
        <taxon>Betaproteobacteria</taxon>
        <taxon>Burkholderiales</taxon>
        <taxon>Burkholderiaceae</taxon>
        <taxon>Paraburkholderia</taxon>
    </lineage>
</organism>
<feature type="compositionally biased region" description="Low complexity" evidence="1">
    <location>
        <begin position="70"/>
        <end position="83"/>
    </location>
</feature>
<proteinExistence type="predicted"/>
<feature type="compositionally biased region" description="Polar residues" evidence="1">
    <location>
        <begin position="92"/>
        <end position="104"/>
    </location>
</feature>
<evidence type="ECO:0000256" key="2">
    <source>
        <dbReference type="SAM" id="SignalP"/>
    </source>
</evidence>
<dbReference type="Proteomes" id="UP000540929">
    <property type="component" value="Unassembled WGS sequence"/>
</dbReference>
<sequence length="122" mass="11207">MKIVTGRFAVSVLMSALVVGVAGAAYAQSGGNSGDVGMSGAQSGGANNAGLPGLGVTPGPGPSASPGPTPGLGTAPAAPAMGTTSGGGAGPNLSTARANGTSLYANPDPRAPGLAGRVAPPR</sequence>
<feature type="region of interest" description="Disordered" evidence="1">
    <location>
        <begin position="30"/>
        <end position="122"/>
    </location>
</feature>
<dbReference type="AlphaFoldDB" id="A0A7Z0BBZ1"/>
<feature type="compositionally biased region" description="Low complexity" evidence="1">
    <location>
        <begin position="38"/>
        <end position="51"/>
    </location>
</feature>